<dbReference type="InterPro" id="IPR050950">
    <property type="entry name" value="HTH-type_LysR_regulators"/>
</dbReference>
<dbReference type="RefSeq" id="WP_377944940.1">
    <property type="nucleotide sequence ID" value="NZ_JBHUCX010000083.1"/>
</dbReference>
<dbReference type="Pfam" id="PF00126">
    <property type="entry name" value="HTH_1"/>
    <property type="match status" value="1"/>
</dbReference>
<dbReference type="PANTHER" id="PTHR30419">
    <property type="entry name" value="HTH-TYPE TRANSCRIPTIONAL REGULATOR YBHD"/>
    <property type="match status" value="1"/>
</dbReference>
<dbReference type="Pfam" id="PF03466">
    <property type="entry name" value="LysR_substrate"/>
    <property type="match status" value="1"/>
</dbReference>
<dbReference type="PANTHER" id="PTHR30419:SF28">
    <property type="entry name" value="HTH-TYPE TRANSCRIPTIONAL REGULATOR BSDA"/>
    <property type="match status" value="1"/>
</dbReference>
<comment type="caution">
    <text evidence="6">The sequence shown here is derived from an EMBL/GenBank/DDBJ whole genome shotgun (WGS) entry which is preliminary data.</text>
</comment>
<evidence type="ECO:0000256" key="3">
    <source>
        <dbReference type="ARBA" id="ARBA00023125"/>
    </source>
</evidence>
<keyword evidence="3" id="KW-0238">DNA-binding</keyword>
<dbReference type="InterPro" id="IPR005119">
    <property type="entry name" value="LysR_subst-bd"/>
</dbReference>
<comment type="similarity">
    <text evidence="1">Belongs to the LysR transcriptional regulatory family.</text>
</comment>
<keyword evidence="7" id="KW-1185">Reference proteome</keyword>
<evidence type="ECO:0000313" key="7">
    <source>
        <dbReference type="Proteomes" id="UP001597079"/>
    </source>
</evidence>
<dbReference type="InterPro" id="IPR036390">
    <property type="entry name" value="WH_DNA-bd_sf"/>
</dbReference>
<evidence type="ECO:0000256" key="4">
    <source>
        <dbReference type="ARBA" id="ARBA00023163"/>
    </source>
</evidence>
<evidence type="ECO:0000313" key="6">
    <source>
        <dbReference type="EMBL" id="MFD1677030.1"/>
    </source>
</evidence>
<gene>
    <name evidence="6" type="ORF">ACFSB2_20350</name>
</gene>
<sequence length="295" mass="33698">MELLQLQYFQVVARLEHMTNAARSLHVTQSSLSKTIQRLEEDLGVPLFDRSGRTLRLNQFGRAFLHRVDKAMFELEQSRQEIRDLLSPESGSVELAVNTAGTLPEILQKFRGKQPHVHFHVQVSSKEEMCTLLHRGEVDFCLSSPPVRGDDIECQVMLLDSILVAVPNGHRLSARSSIAVTELKDEWFVGLKRGYPTRDLTDRICQTLGFAPKHVYEGDEPARLRSLVEAEIGIAFVPASSTWRSMQGSAKYLRMEHRDLIREIGLSWHRGRYLSRAALEFREIATEYFNELVPK</sequence>
<accession>A0ABW4JNB2</accession>
<evidence type="ECO:0000259" key="5">
    <source>
        <dbReference type="PROSITE" id="PS50931"/>
    </source>
</evidence>
<reference evidence="7" key="1">
    <citation type="journal article" date="2019" name="Int. J. Syst. Evol. Microbiol.">
        <title>The Global Catalogue of Microorganisms (GCM) 10K type strain sequencing project: providing services to taxonomists for standard genome sequencing and annotation.</title>
        <authorList>
            <consortium name="The Broad Institute Genomics Platform"/>
            <consortium name="The Broad Institute Genome Sequencing Center for Infectious Disease"/>
            <person name="Wu L."/>
            <person name="Ma J."/>
        </authorList>
    </citation>
    <scope>NUCLEOTIDE SEQUENCE [LARGE SCALE GENOMIC DNA]</scope>
    <source>
        <strain evidence="7">CGMCC 1.12286</strain>
    </source>
</reference>
<evidence type="ECO:0000256" key="2">
    <source>
        <dbReference type="ARBA" id="ARBA00023015"/>
    </source>
</evidence>
<proteinExistence type="inferred from homology"/>
<dbReference type="Gene3D" id="3.40.190.290">
    <property type="match status" value="1"/>
</dbReference>
<dbReference type="CDD" id="cd05466">
    <property type="entry name" value="PBP2_LTTR_substrate"/>
    <property type="match status" value="1"/>
</dbReference>
<dbReference type="PROSITE" id="PS50931">
    <property type="entry name" value="HTH_LYSR"/>
    <property type="match status" value="1"/>
</dbReference>
<organism evidence="6 7">
    <name type="scientific">Alicyclobacillus fodiniaquatilis</name>
    <dbReference type="NCBI Taxonomy" id="1661150"/>
    <lineage>
        <taxon>Bacteria</taxon>
        <taxon>Bacillati</taxon>
        <taxon>Bacillota</taxon>
        <taxon>Bacilli</taxon>
        <taxon>Bacillales</taxon>
        <taxon>Alicyclobacillaceae</taxon>
        <taxon>Alicyclobacillus</taxon>
    </lineage>
</organism>
<dbReference type="PRINTS" id="PR00039">
    <property type="entry name" value="HTHLYSR"/>
</dbReference>
<keyword evidence="4" id="KW-0804">Transcription</keyword>
<dbReference type="EMBL" id="JBHUCX010000083">
    <property type="protein sequence ID" value="MFD1677030.1"/>
    <property type="molecule type" value="Genomic_DNA"/>
</dbReference>
<dbReference type="InterPro" id="IPR036388">
    <property type="entry name" value="WH-like_DNA-bd_sf"/>
</dbReference>
<protein>
    <submittedName>
        <fullName evidence="6">LysR family transcriptional regulator</fullName>
    </submittedName>
</protein>
<evidence type="ECO:0000256" key="1">
    <source>
        <dbReference type="ARBA" id="ARBA00009437"/>
    </source>
</evidence>
<dbReference type="SUPFAM" id="SSF53850">
    <property type="entry name" value="Periplasmic binding protein-like II"/>
    <property type="match status" value="1"/>
</dbReference>
<dbReference type="Proteomes" id="UP001597079">
    <property type="component" value="Unassembled WGS sequence"/>
</dbReference>
<dbReference type="SUPFAM" id="SSF46785">
    <property type="entry name" value="Winged helix' DNA-binding domain"/>
    <property type="match status" value="1"/>
</dbReference>
<keyword evidence="2" id="KW-0805">Transcription regulation</keyword>
<name>A0ABW4JNB2_9BACL</name>
<dbReference type="Gene3D" id="1.10.10.10">
    <property type="entry name" value="Winged helix-like DNA-binding domain superfamily/Winged helix DNA-binding domain"/>
    <property type="match status" value="1"/>
</dbReference>
<dbReference type="InterPro" id="IPR000847">
    <property type="entry name" value="LysR_HTH_N"/>
</dbReference>
<feature type="domain" description="HTH lysR-type" evidence="5">
    <location>
        <begin position="1"/>
        <end position="58"/>
    </location>
</feature>